<name>A0A397IKU5_9GLOM</name>
<dbReference type="SUPFAM" id="SSF50729">
    <property type="entry name" value="PH domain-like"/>
    <property type="match status" value="1"/>
</dbReference>
<organism evidence="1 2">
    <name type="scientific">Diversispora epigaea</name>
    <dbReference type="NCBI Taxonomy" id="1348612"/>
    <lineage>
        <taxon>Eukaryota</taxon>
        <taxon>Fungi</taxon>
        <taxon>Fungi incertae sedis</taxon>
        <taxon>Mucoromycota</taxon>
        <taxon>Glomeromycotina</taxon>
        <taxon>Glomeromycetes</taxon>
        <taxon>Diversisporales</taxon>
        <taxon>Diversisporaceae</taxon>
        <taxon>Diversispora</taxon>
    </lineage>
</organism>
<comment type="caution">
    <text evidence="1">The sequence shown here is derived from an EMBL/GenBank/DDBJ whole genome shotgun (WGS) entry which is preliminary data.</text>
</comment>
<dbReference type="InterPro" id="IPR011993">
    <property type="entry name" value="PH-like_dom_sf"/>
</dbReference>
<dbReference type="Gene3D" id="2.30.29.30">
    <property type="entry name" value="Pleckstrin-homology domain (PH domain)/Phosphotyrosine-binding domain (PTB)"/>
    <property type="match status" value="1"/>
</dbReference>
<gene>
    <name evidence="1" type="ORF">Glove_219g9</name>
</gene>
<reference evidence="1 2" key="1">
    <citation type="submission" date="2018-08" db="EMBL/GenBank/DDBJ databases">
        <title>Genome and evolution of the arbuscular mycorrhizal fungus Diversispora epigaea (formerly Glomus versiforme) and its bacterial endosymbionts.</title>
        <authorList>
            <person name="Sun X."/>
            <person name="Fei Z."/>
            <person name="Harrison M."/>
        </authorList>
    </citation>
    <scope>NUCLEOTIDE SEQUENCE [LARGE SCALE GENOMIC DNA]</scope>
    <source>
        <strain evidence="1 2">IT104</strain>
    </source>
</reference>
<proteinExistence type="predicted"/>
<dbReference type="OrthoDB" id="185618at2759"/>
<dbReference type="AlphaFoldDB" id="A0A397IKU5"/>
<dbReference type="Proteomes" id="UP000266861">
    <property type="component" value="Unassembled WGS sequence"/>
</dbReference>
<accession>A0A397IKU5</accession>
<keyword evidence="2" id="KW-1185">Reference proteome</keyword>
<dbReference type="STRING" id="1348612.A0A397IKU5"/>
<evidence type="ECO:0008006" key="3">
    <source>
        <dbReference type="Google" id="ProtNLM"/>
    </source>
</evidence>
<sequence length="73" mass="8256">MEEDENNGFTESSVILNVALFNGMHVERQEKFVRIFAFEGDFLVHLAIKLSNSNAADDLYKAIMDRCNASNSK</sequence>
<evidence type="ECO:0000313" key="1">
    <source>
        <dbReference type="EMBL" id="RHZ74828.1"/>
    </source>
</evidence>
<evidence type="ECO:0000313" key="2">
    <source>
        <dbReference type="Proteomes" id="UP000266861"/>
    </source>
</evidence>
<dbReference type="EMBL" id="PQFF01000204">
    <property type="protein sequence ID" value="RHZ74828.1"/>
    <property type="molecule type" value="Genomic_DNA"/>
</dbReference>
<protein>
    <recommendedName>
        <fullName evidence="3">RanBD1 domain-containing protein</fullName>
    </recommendedName>
</protein>